<dbReference type="InterPro" id="IPR054597">
    <property type="entry name" value="FeeM_cat"/>
</dbReference>
<keyword evidence="2 6" id="KW-0032">Aminotransferase</keyword>
<reference evidence="6 7" key="1">
    <citation type="submission" date="2020-08" db="EMBL/GenBank/DDBJ databases">
        <title>A Genomic Blueprint of the Chicken Gut Microbiome.</title>
        <authorList>
            <person name="Gilroy R."/>
            <person name="Ravi A."/>
            <person name="Getino M."/>
            <person name="Pursley I."/>
            <person name="Horton D.L."/>
            <person name="Alikhan N.-F."/>
            <person name="Baker D."/>
            <person name="Gharbi K."/>
            <person name="Hall N."/>
            <person name="Watson M."/>
            <person name="Adriaenssens E.M."/>
            <person name="Foster-Nyarko E."/>
            <person name="Jarju S."/>
            <person name="Secka A."/>
            <person name="Antonio M."/>
            <person name="Oren A."/>
            <person name="Chaudhuri R."/>
            <person name="La Ragione R.M."/>
            <person name="Hildebrand F."/>
            <person name="Pallen M.J."/>
        </authorList>
    </citation>
    <scope>NUCLEOTIDE SEQUENCE [LARGE SCALE GENOMIC DNA]</scope>
    <source>
        <strain evidence="6 7">Sa1YVA6</strain>
    </source>
</reference>
<dbReference type="EMBL" id="JACSPW010000004">
    <property type="protein sequence ID" value="MBD8032724.1"/>
    <property type="molecule type" value="Genomic_DNA"/>
</dbReference>
<evidence type="ECO:0000256" key="3">
    <source>
        <dbReference type="ARBA" id="ARBA00022679"/>
    </source>
</evidence>
<dbReference type="Proteomes" id="UP000600565">
    <property type="component" value="Unassembled WGS sequence"/>
</dbReference>
<dbReference type="InterPro" id="IPR000192">
    <property type="entry name" value="Aminotrans_V_dom"/>
</dbReference>
<dbReference type="InterPro" id="IPR015424">
    <property type="entry name" value="PyrdxlP-dep_Trfase"/>
</dbReference>
<evidence type="ECO:0000256" key="4">
    <source>
        <dbReference type="ARBA" id="ARBA00022898"/>
    </source>
</evidence>
<dbReference type="Gene3D" id="3.40.640.10">
    <property type="entry name" value="Type I PLP-dependent aspartate aminotransferase-like (Major domain)"/>
    <property type="match status" value="1"/>
</dbReference>
<gene>
    <name evidence="6" type="ORF">H9632_06560</name>
</gene>
<protein>
    <submittedName>
        <fullName evidence="6">Aminotransferase class V-fold PLP-dependent enzyme</fullName>
    </submittedName>
</protein>
<evidence type="ECO:0000256" key="1">
    <source>
        <dbReference type="ARBA" id="ARBA00001933"/>
    </source>
</evidence>
<dbReference type="Gene3D" id="3.40.630.30">
    <property type="match status" value="1"/>
</dbReference>
<dbReference type="GO" id="GO:0008483">
    <property type="term" value="F:transaminase activity"/>
    <property type="evidence" value="ECO:0007669"/>
    <property type="project" value="UniProtKB-KW"/>
</dbReference>
<name>A0ABR8XLE0_9BACL</name>
<dbReference type="SUPFAM" id="SSF55729">
    <property type="entry name" value="Acyl-CoA N-acyltransferases (Nat)"/>
    <property type="match status" value="1"/>
</dbReference>
<dbReference type="Pfam" id="PF00266">
    <property type="entry name" value="Aminotran_5"/>
    <property type="match status" value="1"/>
</dbReference>
<dbReference type="Pfam" id="PF21926">
    <property type="entry name" value="FeeM"/>
    <property type="match status" value="1"/>
</dbReference>
<feature type="domain" description="N-acetyltransferase" evidence="5">
    <location>
        <begin position="4"/>
        <end position="167"/>
    </location>
</feature>
<evidence type="ECO:0000256" key="2">
    <source>
        <dbReference type="ARBA" id="ARBA00022576"/>
    </source>
</evidence>
<dbReference type="InterPro" id="IPR000182">
    <property type="entry name" value="GNAT_dom"/>
</dbReference>
<sequence>MYWSKIATTEKEFDAIAALNYETFVEEIPQHQPNSSKRLIDKFHHENVYLIVYKNTEVVGMAAFRDKRPFSIDQKIGNVENHLDPEVCEYLCEIRLLAVKKAHRNGRVFTKLATAIYRYYYDLGYTACVISGTVREEKLYTQMGFKQFAPAVGTQEARYLPMVLTRKDSEVFRERLREQNIVFYPGPVALDHSIAPTAISHRSHKFHQELQDMKQQLCKLAQANHVIPLVGTGTLANDVMLGQLKSEFPQEQGLILVNGEFGNRLKNQAKQWGLHVECLDFGWGNVFDISQIESSIQQGNYHYIIFVHGETSNSTLNPLEPLMELAQKYKVKLCADCISSFAALPFLMEGLHYATAVSGKALGTIAGLAFVFCKDLPSASDAPLYLNLPYYIEKQIPFTLPHFYIKAVSDALKAYPERYIVLEKRMELIKNSSLPVKAMYPMIASWQHEKMPHIIQTCELNGFLLHGDSTYLKELNVAQISTIQPNFEKDYKKVMELISYMMETL</sequence>
<comment type="cofactor">
    <cofactor evidence="1">
        <name>pyridoxal 5'-phosphate</name>
        <dbReference type="ChEBI" id="CHEBI:597326"/>
    </cofactor>
</comment>
<dbReference type="SUPFAM" id="SSF53383">
    <property type="entry name" value="PLP-dependent transferases"/>
    <property type="match status" value="1"/>
</dbReference>
<keyword evidence="7" id="KW-1185">Reference proteome</keyword>
<dbReference type="PANTHER" id="PTHR42778">
    <property type="entry name" value="2-AMINOETHYLPHOSPHONATE--PYRUVATE TRANSAMINASE"/>
    <property type="match status" value="1"/>
</dbReference>
<organism evidence="6 7">
    <name type="scientific">Solibacillus merdavium</name>
    <dbReference type="NCBI Taxonomy" id="2762218"/>
    <lineage>
        <taxon>Bacteria</taxon>
        <taxon>Bacillati</taxon>
        <taxon>Bacillota</taxon>
        <taxon>Bacilli</taxon>
        <taxon>Bacillales</taxon>
        <taxon>Caryophanaceae</taxon>
        <taxon>Solibacillus</taxon>
    </lineage>
</organism>
<dbReference type="InterPro" id="IPR016181">
    <property type="entry name" value="Acyl_CoA_acyltransferase"/>
</dbReference>
<dbReference type="InterPro" id="IPR015421">
    <property type="entry name" value="PyrdxlP-dep_Trfase_major"/>
</dbReference>
<evidence type="ECO:0000259" key="5">
    <source>
        <dbReference type="PROSITE" id="PS51186"/>
    </source>
</evidence>
<keyword evidence="4" id="KW-0663">Pyridoxal phosphate</keyword>
<keyword evidence="3" id="KW-0808">Transferase</keyword>
<dbReference type="PROSITE" id="PS51186">
    <property type="entry name" value="GNAT"/>
    <property type="match status" value="1"/>
</dbReference>
<evidence type="ECO:0000313" key="7">
    <source>
        <dbReference type="Proteomes" id="UP000600565"/>
    </source>
</evidence>
<dbReference type="PANTHER" id="PTHR42778:SF1">
    <property type="entry name" value="2-AMINOETHYLPHOSPHONATE--PYRUVATE TRANSAMINASE"/>
    <property type="match status" value="1"/>
</dbReference>
<evidence type="ECO:0000313" key="6">
    <source>
        <dbReference type="EMBL" id="MBD8032724.1"/>
    </source>
</evidence>
<dbReference type="RefSeq" id="WP_191703308.1">
    <property type="nucleotide sequence ID" value="NZ_JACSPW010000004.1"/>
</dbReference>
<accession>A0ABR8XLE0</accession>
<comment type="caution">
    <text evidence="6">The sequence shown here is derived from an EMBL/GenBank/DDBJ whole genome shotgun (WGS) entry which is preliminary data.</text>
</comment>
<proteinExistence type="predicted"/>